<dbReference type="SUPFAM" id="SSF46689">
    <property type="entry name" value="Homeodomain-like"/>
    <property type="match status" value="1"/>
</dbReference>
<evidence type="ECO:0000256" key="1">
    <source>
        <dbReference type="ARBA" id="ARBA00022491"/>
    </source>
</evidence>
<organism evidence="7 8">
    <name type="scientific">Natrinema versiforme JCM 10478</name>
    <dbReference type="NCBI Taxonomy" id="1227496"/>
    <lineage>
        <taxon>Archaea</taxon>
        <taxon>Methanobacteriati</taxon>
        <taxon>Methanobacteriota</taxon>
        <taxon>Stenosarchaea group</taxon>
        <taxon>Halobacteria</taxon>
        <taxon>Halobacteriales</taxon>
        <taxon>Natrialbaceae</taxon>
        <taxon>Natrinema</taxon>
    </lineage>
</organism>
<gene>
    <name evidence="7" type="ORF">C489_14740</name>
</gene>
<keyword evidence="2" id="KW-0805">Transcription regulation</keyword>
<dbReference type="PANTHER" id="PTHR30328:SF54">
    <property type="entry name" value="HTH-TYPE TRANSCRIPTIONAL REPRESSOR SCO4008"/>
    <property type="match status" value="1"/>
</dbReference>
<dbReference type="InterPro" id="IPR009057">
    <property type="entry name" value="Homeodomain-like_sf"/>
</dbReference>
<dbReference type="InterPro" id="IPR036271">
    <property type="entry name" value="Tet_transcr_reg_TetR-rel_C_sf"/>
</dbReference>
<dbReference type="InterPro" id="IPR050109">
    <property type="entry name" value="HTH-type_TetR-like_transc_reg"/>
</dbReference>
<evidence type="ECO:0000256" key="5">
    <source>
        <dbReference type="PROSITE-ProRule" id="PRU00335"/>
    </source>
</evidence>
<evidence type="ECO:0000313" key="7">
    <source>
        <dbReference type="EMBL" id="ELY65544.1"/>
    </source>
</evidence>
<reference evidence="7 8" key="1">
    <citation type="journal article" date="2014" name="PLoS Genet.">
        <title>Phylogenetically driven sequencing of extremely halophilic archaea reveals strategies for static and dynamic osmo-response.</title>
        <authorList>
            <person name="Becker E.A."/>
            <person name="Seitzer P.M."/>
            <person name="Tritt A."/>
            <person name="Larsen D."/>
            <person name="Krusor M."/>
            <person name="Yao A.I."/>
            <person name="Wu D."/>
            <person name="Madern D."/>
            <person name="Eisen J.A."/>
            <person name="Darling A.E."/>
            <person name="Facciotti M.T."/>
        </authorList>
    </citation>
    <scope>NUCLEOTIDE SEQUENCE [LARGE SCALE GENOMIC DNA]</scope>
    <source>
        <strain evidence="7 8">JCM 10478</strain>
    </source>
</reference>
<dbReference type="GO" id="GO:0003677">
    <property type="term" value="F:DNA binding"/>
    <property type="evidence" value="ECO:0007669"/>
    <property type="project" value="UniProtKB-UniRule"/>
</dbReference>
<comment type="caution">
    <text evidence="7">The sequence shown here is derived from an EMBL/GenBank/DDBJ whole genome shotgun (WGS) entry which is preliminary data.</text>
</comment>
<dbReference type="Pfam" id="PF13977">
    <property type="entry name" value="TetR_C_6"/>
    <property type="match status" value="1"/>
</dbReference>
<dbReference type="RefSeq" id="WP_006432040.1">
    <property type="nucleotide sequence ID" value="NZ_AOID01000045.1"/>
</dbReference>
<keyword evidence="1" id="KW-0678">Repressor</keyword>
<dbReference type="Pfam" id="PF00440">
    <property type="entry name" value="TetR_N"/>
    <property type="match status" value="1"/>
</dbReference>
<feature type="domain" description="HTH tetR-type" evidence="6">
    <location>
        <begin position="12"/>
        <end position="72"/>
    </location>
</feature>
<feature type="DNA-binding region" description="H-T-H motif" evidence="5">
    <location>
        <begin position="35"/>
        <end position="54"/>
    </location>
</feature>
<evidence type="ECO:0000259" key="6">
    <source>
        <dbReference type="PROSITE" id="PS50977"/>
    </source>
</evidence>
<dbReference type="OrthoDB" id="135877at2157"/>
<keyword evidence="4" id="KW-0804">Transcription</keyword>
<keyword evidence="8" id="KW-1185">Reference proteome</keyword>
<name>L9XUR6_9EURY</name>
<accession>L9XUR6</accession>
<dbReference type="SUPFAM" id="SSF48498">
    <property type="entry name" value="Tetracyclin repressor-like, C-terminal domain"/>
    <property type="match status" value="1"/>
</dbReference>
<dbReference type="EMBL" id="AOID01000045">
    <property type="protein sequence ID" value="ELY65544.1"/>
    <property type="molecule type" value="Genomic_DNA"/>
</dbReference>
<dbReference type="PATRIC" id="fig|1227496.3.peg.2970"/>
<dbReference type="PANTHER" id="PTHR30328">
    <property type="entry name" value="TRANSCRIPTIONAL REPRESSOR"/>
    <property type="match status" value="1"/>
</dbReference>
<sequence length="206" mass="23487">MDAPDPFQSAPDETHTEIMHATYAALRKHGYADLTIQRIGAEFPKSKSLIYQHYDGKDELLVAFLEFLLERLEADVPTDGFSDAREHLQELLDHSLPESPESDHTEFMSTVTELRAQAAHDDAYREQFTRTDDFFREHIADIVRRGIEQGVFRDVNPEQTAAFIATTIYGAQNQRATTNSDDPILAARRELEEYVRIRLSAAESET</sequence>
<dbReference type="Gene3D" id="1.10.357.10">
    <property type="entry name" value="Tetracycline Repressor, domain 2"/>
    <property type="match status" value="1"/>
</dbReference>
<keyword evidence="3 5" id="KW-0238">DNA-binding</keyword>
<evidence type="ECO:0000256" key="2">
    <source>
        <dbReference type="ARBA" id="ARBA00023015"/>
    </source>
</evidence>
<proteinExistence type="predicted"/>
<dbReference type="STRING" id="1227496.C489_14740"/>
<evidence type="ECO:0000256" key="4">
    <source>
        <dbReference type="ARBA" id="ARBA00023163"/>
    </source>
</evidence>
<dbReference type="InterPro" id="IPR001647">
    <property type="entry name" value="HTH_TetR"/>
</dbReference>
<dbReference type="AlphaFoldDB" id="L9XUR6"/>
<protein>
    <submittedName>
        <fullName evidence="7">TetR family transcriptional regulator</fullName>
    </submittedName>
</protein>
<evidence type="ECO:0000313" key="8">
    <source>
        <dbReference type="Proteomes" id="UP000011632"/>
    </source>
</evidence>
<dbReference type="PROSITE" id="PS50977">
    <property type="entry name" value="HTH_TETR_2"/>
    <property type="match status" value="1"/>
</dbReference>
<dbReference type="Proteomes" id="UP000011632">
    <property type="component" value="Unassembled WGS sequence"/>
</dbReference>
<evidence type="ECO:0000256" key="3">
    <source>
        <dbReference type="ARBA" id="ARBA00023125"/>
    </source>
</evidence>
<dbReference type="InterPro" id="IPR039538">
    <property type="entry name" value="BetI_C"/>
</dbReference>